<keyword evidence="3" id="KW-1185">Reference proteome</keyword>
<feature type="non-terminal residue" evidence="2">
    <location>
        <position position="1"/>
    </location>
</feature>
<dbReference type="AlphaFoldDB" id="A0A392VHC2"/>
<feature type="region of interest" description="Disordered" evidence="1">
    <location>
        <begin position="1"/>
        <end position="31"/>
    </location>
</feature>
<reference evidence="2 3" key="1">
    <citation type="journal article" date="2018" name="Front. Plant Sci.">
        <title>Red Clover (Trifolium pratense) and Zigzag Clover (T. medium) - A Picture of Genomic Similarities and Differences.</title>
        <authorList>
            <person name="Dluhosova J."/>
            <person name="Istvanek J."/>
            <person name="Nedelnik J."/>
            <person name="Repkova J."/>
        </authorList>
    </citation>
    <scope>NUCLEOTIDE SEQUENCE [LARGE SCALE GENOMIC DNA]</scope>
    <source>
        <strain evidence="3">cv. 10/8</strain>
        <tissue evidence="2">Leaf</tissue>
    </source>
</reference>
<proteinExistence type="predicted"/>
<organism evidence="2 3">
    <name type="scientific">Trifolium medium</name>
    <dbReference type="NCBI Taxonomy" id="97028"/>
    <lineage>
        <taxon>Eukaryota</taxon>
        <taxon>Viridiplantae</taxon>
        <taxon>Streptophyta</taxon>
        <taxon>Embryophyta</taxon>
        <taxon>Tracheophyta</taxon>
        <taxon>Spermatophyta</taxon>
        <taxon>Magnoliopsida</taxon>
        <taxon>eudicotyledons</taxon>
        <taxon>Gunneridae</taxon>
        <taxon>Pentapetalae</taxon>
        <taxon>rosids</taxon>
        <taxon>fabids</taxon>
        <taxon>Fabales</taxon>
        <taxon>Fabaceae</taxon>
        <taxon>Papilionoideae</taxon>
        <taxon>50 kb inversion clade</taxon>
        <taxon>NPAAA clade</taxon>
        <taxon>Hologalegina</taxon>
        <taxon>IRL clade</taxon>
        <taxon>Trifolieae</taxon>
        <taxon>Trifolium</taxon>
    </lineage>
</organism>
<dbReference type="EMBL" id="LXQA011123706">
    <property type="protein sequence ID" value="MCI85780.1"/>
    <property type="molecule type" value="Genomic_DNA"/>
</dbReference>
<name>A0A392VHC2_9FABA</name>
<evidence type="ECO:0000256" key="1">
    <source>
        <dbReference type="SAM" id="MobiDB-lite"/>
    </source>
</evidence>
<protein>
    <submittedName>
        <fullName evidence="2">Uncharacterized protein</fullName>
    </submittedName>
</protein>
<dbReference type="Proteomes" id="UP000265520">
    <property type="component" value="Unassembled WGS sequence"/>
</dbReference>
<evidence type="ECO:0000313" key="2">
    <source>
        <dbReference type="EMBL" id="MCI85780.1"/>
    </source>
</evidence>
<evidence type="ECO:0000313" key="3">
    <source>
        <dbReference type="Proteomes" id="UP000265520"/>
    </source>
</evidence>
<accession>A0A392VHC2</accession>
<comment type="caution">
    <text evidence="2">The sequence shown here is derived from an EMBL/GenBank/DDBJ whole genome shotgun (WGS) entry which is preliminary data.</text>
</comment>
<sequence>VKARRHGKIRMSSNAENFTKGECVPRRPGMA</sequence>